<dbReference type="EMBL" id="CP003811">
    <property type="protein sequence ID" value="AIQ92796.1"/>
    <property type="molecule type" value="Genomic_DNA"/>
</dbReference>
<dbReference type="KEGG" id="mor:MOC_5041"/>
<organism evidence="1 2">
    <name type="scientific">Methylobacterium oryzae CBMB20</name>
    <dbReference type="NCBI Taxonomy" id="693986"/>
    <lineage>
        <taxon>Bacteria</taxon>
        <taxon>Pseudomonadati</taxon>
        <taxon>Pseudomonadota</taxon>
        <taxon>Alphaproteobacteria</taxon>
        <taxon>Hyphomicrobiales</taxon>
        <taxon>Methylobacteriaceae</taxon>
        <taxon>Methylobacterium</taxon>
    </lineage>
</organism>
<proteinExistence type="predicted"/>
<dbReference type="HOGENOM" id="CLU_3345862_0_0_5"/>
<dbReference type="STRING" id="693986.MOC_5041"/>
<gene>
    <name evidence="1" type="ORF">MOC_5041</name>
</gene>
<accession>A0A089NXX4</accession>
<sequence>MVASGLTAPGPDLQVLGPIAYRISTFTASSAARYTFP</sequence>
<keyword evidence="2" id="KW-1185">Reference proteome</keyword>
<protein>
    <submittedName>
        <fullName evidence="1">Protein of unassigned function</fullName>
    </submittedName>
</protein>
<evidence type="ECO:0000313" key="2">
    <source>
        <dbReference type="Proteomes" id="UP000029492"/>
    </source>
</evidence>
<dbReference type="AlphaFoldDB" id="A0A089NXX4"/>
<evidence type="ECO:0000313" key="1">
    <source>
        <dbReference type="EMBL" id="AIQ92796.1"/>
    </source>
</evidence>
<reference evidence="1 2" key="1">
    <citation type="journal article" date="2014" name="PLoS ONE">
        <title>Genome Information of Methylobacterium oryzae, a Plant-Probiotic Methylotroph in the Phyllosphere.</title>
        <authorList>
            <person name="Kwak M.J."/>
            <person name="Jeong H."/>
            <person name="Madhaiyan M."/>
            <person name="Lee Y."/>
            <person name="Sa T.M."/>
            <person name="Oh T.K."/>
            <person name="Kim J.F."/>
        </authorList>
    </citation>
    <scope>NUCLEOTIDE SEQUENCE [LARGE SCALE GENOMIC DNA]</scope>
    <source>
        <strain evidence="1 2">CBMB20</strain>
    </source>
</reference>
<name>A0A089NXX4_9HYPH</name>
<dbReference type="Proteomes" id="UP000029492">
    <property type="component" value="Chromosome"/>
</dbReference>